<evidence type="ECO:0000256" key="8">
    <source>
        <dbReference type="ARBA" id="ARBA00022840"/>
    </source>
</evidence>
<evidence type="ECO:0000259" key="13">
    <source>
        <dbReference type="PROSITE" id="PS50893"/>
    </source>
</evidence>
<dbReference type="AlphaFoldDB" id="A0A4R7C8P5"/>
<feature type="transmembrane region" description="Helical" evidence="12">
    <location>
        <begin position="72"/>
        <end position="93"/>
    </location>
</feature>
<evidence type="ECO:0000313" key="16">
    <source>
        <dbReference type="Proteomes" id="UP000295122"/>
    </source>
</evidence>
<evidence type="ECO:0000256" key="11">
    <source>
        <dbReference type="SAM" id="MobiDB-lite"/>
    </source>
</evidence>
<evidence type="ECO:0000256" key="4">
    <source>
        <dbReference type="ARBA" id="ARBA00022475"/>
    </source>
</evidence>
<evidence type="ECO:0000256" key="7">
    <source>
        <dbReference type="ARBA" id="ARBA00022741"/>
    </source>
</evidence>
<feature type="region of interest" description="Disordered" evidence="11">
    <location>
        <begin position="586"/>
        <end position="607"/>
    </location>
</feature>
<comment type="subcellular location">
    <subcellularLocation>
        <location evidence="1">Cell membrane</location>
        <topology evidence="1">Multi-pass membrane protein</topology>
    </subcellularLocation>
</comment>
<comment type="caution">
    <text evidence="15">The sequence shown here is derived from an EMBL/GenBank/DDBJ whole genome shotgun (WGS) entry which is preliminary data.</text>
</comment>
<feature type="transmembrane region" description="Helical" evidence="12">
    <location>
        <begin position="173"/>
        <end position="192"/>
    </location>
</feature>
<dbReference type="GO" id="GO:0005886">
    <property type="term" value="C:plasma membrane"/>
    <property type="evidence" value="ECO:0007669"/>
    <property type="project" value="UniProtKB-SubCell"/>
</dbReference>
<dbReference type="PANTHER" id="PTHR24221">
    <property type="entry name" value="ATP-BINDING CASSETTE SUB-FAMILY B"/>
    <property type="match status" value="1"/>
</dbReference>
<keyword evidence="7" id="KW-0547">Nucleotide-binding</keyword>
<evidence type="ECO:0000256" key="3">
    <source>
        <dbReference type="ARBA" id="ARBA00022448"/>
    </source>
</evidence>
<dbReference type="RefSeq" id="WP_133769868.1">
    <property type="nucleotide sequence ID" value="NZ_SNZR01000011.1"/>
</dbReference>
<dbReference type="GO" id="GO:0005524">
    <property type="term" value="F:ATP binding"/>
    <property type="evidence" value="ECO:0007669"/>
    <property type="project" value="UniProtKB-KW"/>
</dbReference>
<dbReference type="InterPro" id="IPR036640">
    <property type="entry name" value="ABC1_TM_sf"/>
</dbReference>
<evidence type="ECO:0000256" key="12">
    <source>
        <dbReference type="SAM" id="Phobius"/>
    </source>
</evidence>
<dbReference type="OrthoDB" id="9806127at2"/>
<evidence type="ECO:0000256" key="1">
    <source>
        <dbReference type="ARBA" id="ARBA00004651"/>
    </source>
</evidence>
<evidence type="ECO:0000256" key="2">
    <source>
        <dbReference type="ARBA" id="ARBA00005417"/>
    </source>
</evidence>
<proteinExistence type="inferred from homology"/>
<dbReference type="InterPro" id="IPR039421">
    <property type="entry name" value="Type_1_exporter"/>
</dbReference>
<dbReference type="InterPro" id="IPR011527">
    <property type="entry name" value="ABC1_TM_dom"/>
</dbReference>
<dbReference type="SUPFAM" id="SSF90123">
    <property type="entry name" value="ABC transporter transmembrane region"/>
    <property type="match status" value="1"/>
</dbReference>
<dbReference type="Pfam" id="PF00664">
    <property type="entry name" value="ABC_membrane"/>
    <property type="match status" value="1"/>
</dbReference>
<keyword evidence="5" id="KW-0762">Sugar transport</keyword>
<protein>
    <submittedName>
        <fullName evidence="15">Phosphate-transporting ATPase/ATP-binding cassette subfamily B protein</fullName>
    </submittedName>
</protein>
<dbReference type="GO" id="GO:0016887">
    <property type="term" value="F:ATP hydrolysis activity"/>
    <property type="evidence" value="ECO:0007669"/>
    <property type="project" value="InterPro"/>
</dbReference>
<sequence length="607" mass="64586">MKALLRLLRLAREERRALVGAVLCRVLEGIFASLPLGIIVIALLPVLDPANAAPAWLRGPLPDLLSGPGAPLWALLFMLLAALLQGLAAYAAAELGYGAGYRLTARLRARLLEHLARLPLGTLRQRDTGDLTTVVMQDVTALEIVPGLLLPRVVAAMTLPALGVGAALAIAPFFGLLLAASLALATLVLLICQRGLRRTSEERSAATAELNVRLLEFVRGIAVVKAFGLASGRLGRLEEALAASRDSGRALTMRFVLPMIGVPAILALGTALLLVLVAVRLPGGELGAPEALLLVLVALRLFAPLVETVEFFAMLRQMEAALGRVETVLALRPMPHGEAEPAGSRIVFDDVSFGHGERAVLHGVSFAAEPGTITALVGETGAGKTTIARLLTREWDPQSGRISIGGVDLRDLSPETIAALIGVVSQSVVLFSLSVRENLRLARPDATEEAMWDALRRARCEDVVRHMPQALDTVLENAGAALSGGERQRLAIARLFLKDSPIIVLDEATASLDVENERQVQEALQELGRGRTVLVIAHRLWTVRDAAQVVVLGDGRILEQGSPAVLRDRPGPYRTLSEALNTAPGWRRIDPSSAPPPSLLKTAGTFG</sequence>
<keyword evidence="10 12" id="KW-0472">Membrane</keyword>
<evidence type="ECO:0000256" key="5">
    <source>
        <dbReference type="ARBA" id="ARBA00022597"/>
    </source>
</evidence>
<gene>
    <name evidence="15" type="ORF">EV668_2316</name>
</gene>
<keyword evidence="8 15" id="KW-0067">ATP-binding</keyword>
<evidence type="ECO:0000313" key="15">
    <source>
        <dbReference type="EMBL" id="TDR95024.1"/>
    </source>
</evidence>
<dbReference type="SMART" id="SM00382">
    <property type="entry name" value="AAA"/>
    <property type="match status" value="1"/>
</dbReference>
<comment type="similarity">
    <text evidence="2">Belongs to the ABC transporter superfamily.</text>
</comment>
<evidence type="ECO:0000256" key="6">
    <source>
        <dbReference type="ARBA" id="ARBA00022692"/>
    </source>
</evidence>
<evidence type="ECO:0000256" key="9">
    <source>
        <dbReference type="ARBA" id="ARBA00022989"/>
    </source>
</evidence>
<dbReference type="InterPro" id="IPR003593">
    <property type="entry name" value="AAA+_ATPase"/>
</dbReference>
<feature type="domain" description="ABC transmembrane type-1" evidence="14">
    <location>
        <begin position="19"/>
        <end position="317"/>
    </location>
</feature>
<name>A0A4R7C8P5_9HYPH</name>
<dbReference type="FunFam" id="3.40.50.300:FF:000221">
    <property type="entry name" value="Multidrug ABC transporter ATP-binding protein"/>
    <property type="match status" value="1"/>
</dbReference>
<evidence type="ECO:0000256" key="10">
    <source>
        <dbReference type="ARBA" id="ARBA00023136"/>
    </source>
</evidence>
<dbReference type="PANTHER" id="PTHR24221:SF654">
    <property type="entry name" value="ATP-BINDING CASSETTE SUB-FAMILY B MEMBER 6"/>
    <property type="match status" value="1"/>
</dbReference>
<keyword evidence="6 12" id="KW-0812">Transmembrane</keyword>
<dbReference type="PROSITE" id="PS00211">
    <property type="entry name" value="ABC_TRANSPORTER_1"/>
    <property type="match status" value="1"/>
</dbReference>
<dbReference type="InterPro" id="IPR003439">
    <property type="entry name" value="ABC_transporter-like_ATP-bd"/>
</dbReference>
<keyword evidence="4" id="KW-1003">Cell membrane</keyword>
<dbReference type="GO" id="GO:0140359">
    <property type="term" value="F:ABC-type transporter activity"/>
    <property type="evidence" value="ECO:0007669"/>
    <property type="project" value="InterPro"/>
</dbReference>
<organism evidence="15 16">
    <name type="scientific">Enterovirga rhinocerotis</name>
    <dbReference type="NCBI Taxonomy" id="1339210"/>
    <lineage>
        <taxon>Bacteria</taxon>
        <taxon>Pseudomonadati</taxon>
        <taxon>Pseudomonadota</taxon>
        <taxon>Alphaproteobacteria</taxon>
        <taxon>Hyphomicrobiales</taxon>
        <taxon>Methylobacteriaceae</taxon>
        <taxon>Enterovirga</taxon>
    </lineage>
</organism>
<dbReference type="InterPro" id="IPR017871">
    <property type="entry name" value="ABC_transporter-like_CS"/>
</dbReference>
<feature type="transmembrane region" description="Helical" evidence="12">
    <location>
        <begin position="21"/>
        <end position="47"/>
    </location>
</feature>
<dbReference type="Pfam" id="PF00005">
    <property type="entry name" value="ABC_tran"/>
    <property type="match status" value="1"/>
</dbReference>
<dbReference type="SUPFAM" id="SSF52540">
    <property type="entry name" value="P-loop containing nucleoside triphosphate hydrolases"/>
    <property type="match status" value="1"/>
</dbReference>
<feature type="domain" description="ABC transporter" evidence="13">
    <location>
        <begin position="346"/>
        <end position="579"/>
    </location>
</feature>
<dbReference type="Proteomes" id="UP000295122">
    <property type="component" value="Unassembled WGS sequence"/>
</dbReference>
<dbReference type="PROSITE" id="PS50929">
    <property type="entry name" value="ABC_TM1F"/>
    <property type="match status" value="1"/>
</dbReference>
<feature type="transmembrane region" description="Helical" evidence="12">
    <location>
        <begin position="149"/>
        <end position="167"/>
    </location>
</feature>
<evidence type="ECO:0000259" key="14">
    <source>
        <dbReference type="PROSITE" id="PS50929"/>
    </source>
</evidence>
<accession>A0A4R7C8P5</accession>
<keyword evidence="3" id="KW-0813">Transport</keyword>
<feature type="transmembrane region" description="Helical" evidence="12">
    <location>
        <begin position="255"/>
        <end position="279"/>
    </location>
</feature>
<dbReference type="Gene3D" id="1.20.1560.10">
    <property type="entry name" value="ABC transporter type 1, transmembrane domain"/>
    <property type="match status" value="1"/>
</dbReference>
<keyword evidence="16" id="KW-1185">Reference proteome</keyword>
<dbReference type="EMBL" id="SNZR01000011">
    <property type="protein sequence ID" value="TDR95024.1"/>
    <property type="molecule type" value="Genomic_DNA"/>
</dbReference>
<reference evidence="15 16" key="1">
    <citation type="submission" date="2019-03" db="EMBL/GenBank/DDBJ databases">
        <title>Genomic Encyclopedia of Type Strains, Phase IV (KMG-IV): sequencing the most valuable type-strain genomes for metagenomic binning, comparative biology and taxonomic classification.</title>
        <authorList>
            <person name="Goeker M."/>
        </authorList>
    </citation>
    <scope>NUCLEOTIDE SEQUENCE [LARGE SCALE GENOMIC DNA]</scope>
    <source>
        <strain evidence="15 16">DSM 25903</strain>
    </source>
</reference>
<dbReference type="InterPro" id="IPR027417">
    <property type="entry name" value="P-loop_NTPase"/>
</dbReference>
<keyword evidence="9 12" id="KW-1133">Transmembrane helix</keyword>
<dbReference type="PROSITE" id="PS50893">
    <property type="entry name" value="ABC_TRANSPORTER_2"/>
    <property type="match status" value="1"/>
</dbReference>
<dbReference type="Gene3D" id="3.40.50.300">
    <property type="entry name" value="P-loop containing nucleotide triphosphate hydrolases"/>
    <property type="match status" value="1"/>
</dbReference>